<feature type="transmembrane region" description="Helical" evidence="6">
    <location>
        <begin position="36"/>
        <end position="53"/>
    </location>
</feature>
<accession>A0AAE3P4G4</accession>
<keyword evidence="4 6" id="KW-1133">Transmembrane helix</keyword>
<dbReference type="AlphaFoldDB" id="A0AAE3P4G4"/>
<evidence type="ECO:0000256" key="2">
    <source>
        <dbReference type="ARBA" id="ARBA00022448"/>
    </source>
</evidence>
<evidence type="ECO:0000256" key="6">
    <source>
        <dbReference type="SAM" id="Phobius"/>
    </source>
</evidence>
<dbReference type="PANTHER" id="PTHR11101:SF80">
    <property type="entry name" value="PHOSPHATE TRANSPORTER"/>
    <property type="match status" value="1"/>
</dbReference>
<dbReference type="Pfam" id="PF01384">
    <property type="entry name" value="PHO4"/>
    <property type="match status" value="1"/>
</dbReference>
<evidence type="ECO:0000256" key="1">
    <source>
        <dbReference type="ARBA" id="ARBA00004141"/>
    </source>
</evidence>
<evidence type="ECO:0000313" key="7">
    <source>
        <dbReference type="EMBL" id="MDF2953103.1"/>
    </source>
</evidence>
<keyword evidence="5 6" id="KW-0472">Membrane</keyword>
<dbReference type="GO" id="GO:0016020">
    <property type="term" value="C:membrane"/>
    <property type="evidence" value="ECO:0007669"/>
    <property type="project" value="UniProtKB-SubCell"/>
</dbReference>
<evidence type="ECO:0000256" key="5">
    <source>
        <dbReference type="ARBA" id="ARBA00023136"/>
    </source>
</evidence>
<sequence length="314" mass="34029">MTELILLTSFLIAFAIGSNDASNALSISIGAGVIRFKKAVFLFGILVFAGIWLNGNRVMETVGKNLIQVNPETLGFSLLISAVLIILSNWKKFPLSTHQIIIGSLVGNALASNSPVNSLSLFKILLSWITSPIIAVFISFFVYKLVEKFFLKIAFFKIERFLKTFLLISASLVSYNTGANEVATVLGPVVYSGISINFFLLLSISSLLVFLGAYILSDRVIETVGKGILPLDPFSGFVAQISAGVSLFFFTLLGMPISTTYCMIGAITGVGMSKGLKTVKLGLIKKIAINWGLSLSLAFFLSFVITKIILIKFH</sequence>
<dbReference type="Proteomes" id="UP001144110">
    <property type="component" value="Unassembled WGS sequence"/>
</dbReference>
<gene>
    <name evidence="7" type="ORF">OD816_000348</name>
</gene>
<evidence type="ECO:0000256" key="4">
    <source>
        <dbReference type="ARBA" id="ARBA00022989"/>
    </source>
</evidence>
<feature type="transmembrane region" description="Helical" evidence="6">
    <location>
        <begin position="189"/>
        <end position="216"/>
    </location>
</feature>
<evidence type="ECO:0000256" key="3">
    <source>
        <dbReference type="ARBA" id="ARBA00022692"/>
    </source>
</evidence>
<feature type="transmembrane region" description="Helical" evidence="6">
    <location>
        <begin position="237"/>
        <end position="267"/>
    </location>
</feature>
<proteinExistence type="predicted"/>
<keyword evidence="3 6" id="KW-0812">Transmembrane</keyword>
<name>A0AAE3P4G4_9BACT</name>
<comment type="caution">
    <text evidence="7">The sequence shown here is derived from an EMBL/GenBank/DDBJ whole genome shotgun (WGS) entry which is preliminary data.</text>
</comment>
<dbReference type="GO" id="GO:0035435">
    <property type="term" value="P:phosphate ion transmembrane transport"/>
    <property type="evidence" value="ECO:0007669"/>
    <property type="project" value="TreeGrafter"/>
</dbReference>
<dbReference type="InterPro" id="IPR001204">
    <property type="entry name" value="Phos_transporter"/>
</dbReference>
<dbReference type="EMBL" id="JAPHEG010000001">
    <property type="protein sequence ID" value="MDF2953103.1"/>
    <property type="molecule type" value="Genomic_DNA"/>
</dbReference>
<reference evidence="7" key="1">
    <citation type="submission" date="2022-11" db="EMBL/GenBank/DDBJ databases">
        <title>Candidatus Alkanophaga archaea from heated hydrothermal vent sediment oxidize petroleum alkanes.</title>
        <authorList>
            <person name="Zehnle H."/>
            <person name="Laso-Perez R."/>
            <person name="Lipp J."/>
            <person name="Teske A."/>
            <person name="Wegener G."/>
        </authorList>
    </citation>
    <scope>NUCLEOTIDE SEQUENCE</scope>
    <source>
        <strain evidence="7">MCA70</strain>
    </source>
</reference>
<keyword evidence="2" id="KW-0813">Transport</keyword>
<comment type="subcellular location">
    <subcellularLocation>
        <location evidence="1">Membrane</location>
        <topology evidence="1">Multi-pass membrane protein</topology>
    </subcellularLocation>
</comment>
<feature type="transmembrane region" description="Helical" evidence="6">
    <location>
        <begin position="287"/>
        <end position="310"/>
    </location>
</feature>
<evidence type="ECO:0000313" key="8">
    <source>
        <dbReference type="Proteomes" id="UP001144110"/>
    </source>
</evidence>
<organism evidence="7 8">
    <name type="scientific">Candidatus Thermodesulfobacterium syntrophicum</name>
    <dbReference type="NCBI Taxonomy" id="3060442"/>
    <lineage>
        <taxon>Bacteria</taxon>
        <taxon>Pseudomonadati</taxon>
        <taxon>Thermodesulfobacteriota</taxon>
        <taxon>Thermodesulfobacteria</taxon>
        <taxon>Thermodesulfobacteriales</taxon>
        <taxon>Thermodesulfobacteriaceae</taxon>
        <taxon>Thermodesulfobacterium</taxon>
    </lineage>
</organism>
<dbReference type="GO" id="GO:0005315">
    <property type="term" value="F:phosphate transmembrane transporter activity"/>
    <property type="evidence" value="ECO:0007669"/>
    <property type="project" value="InterPro"/>
</dbReference>
<feature type="transmembrane region" description="Helical" evidence="6">
    <location>
        <begin position="73"/>
        <end position="90"/>
    </location>
</feature>
<feature type="transmembrane region" description="Helical" evidence="6">
    <location>
        <begin position="125"/>
        <end position="146"/>
    </location>
</feature>
<dbReference type="PANTHER" id="PTHR11101">
    <property type="entry name" value="PHOSPHATE TRANSPORTER"/>
    <property type="match status" value="1"/>
</dbReference>
<protein>
    <submittedName>
        <fullName evidence="7">Phosphate/sulfate permease</fullName>
    </submittedName>
</protein>